<keyword evidence="3" id="KW-1185">Reference proteome</keyword>
<evidence type="ECO:0000313" key="2">
    <source>
        <dbReference type="EMBL" id="SIS74053.1"/>
    </source>
</evidence>
<dbReference type="STRING" id="529505.SAMN05421761_103392"/>
<dbReference type="RefSeq" id="WP_076499408.1">
    <property type="nucleotide sequence ID" value="NZ_FTOP01000003.1"/>
</dbReference>
<evidence type="ECO:0000256" key="1">
    <source>
        <dbReference type="SAM" id="Phobius"/>
    </source>
</evidence>
<reference evidence="3" key="1">
    <citation type="submission" date="2017-01" db="EMBL/GenBank/DDBJ databases">
        <authorList>
            <person name="Varghese N."/>
            <person name="Submissions S."/>
        </authorList>
    </citation>
    <scope>NUCLEOTIDE SEQUENCE [LARGE SCALE GENOMIC DNA]</scope>
    <source>
        <strain evidence="3">DSM 46698</strain>
    </source>
</reference>
<evidence type="ECO:0008006" key="4">
    <source>
        <dbReference type="Google" id="ProtNLM"/>
    </source>
</evidence>
<dbReference type="EMBL" id="FTOP01000003">
    <property type="protein sequence ID" value="SIS74053.1"/>
    <property type="molecule type" value="Genomic_DNA"/>
</dbReference>
<feature type="transmembrane region" description="Helical" evidence="1">
    <location>
        <begin position="34"/>
        <end position="53"/>
    </location>
</feature>
<keyword evidence="1" id="KW-0812">Transmembrane</keyword>
<dbReference type="OrthoDB" id="839596at2"/>
<dbReference type="AlphaFoldDB" id="A0A1N7LJR2"/>
<protein>
    <recommendedName>
        <fullName evidence="4">PH domain-containing protein</fullName>
    </recommendedName>
</protein>
<keyword evidence="1" id="KW-1133">Transmembrane helix</keyword>
<sequence length="126" mass="14704">MKIYDRQSHKTSIFIFGLQIILGVFGLVNDITNLFSYVLIFLSLIGILAALYFKKFPYIEIADGEIIKQALFKNKSVKIADIKSFEKIENKLIIKTENKQIKISRDIVDVLEIRKFEEYIKNKINQ</sequence>
<name>A0A1N7LJR2_9BACT</name>
<organism evidence="2 3">
    <name type="scientific">Belliella pelovolcani</name>
    <dbReference type="NCBI Taxonomy" id="529505"/>
    <lineage>
        <taxon>Bacteria</taxon>
        <taxon>Pseudomonadati</taxon>
        <taxon>Bacteroidota</taxon>
        <taxon>Cytophagia</taxon>
        <taxon>Cytophagales</taxon>
        <taxon>Cyclobacteriaceae</taxon>
        <taxon>Belliella</taxon>
    </lineage>
</organism>
<dbReference type="Proteomes" id="UP000186026">
    <property type="component" value="Unassembled WGS sequence"/>
</dbReference>
<keyword evidence="1" id="KW-0472">Membrane</keyword>
<feature type="transmembrane region" description="Helical" evidence="1">
    <location>
        <begin position="12"/>
        <end position="28"/>
    </location>
</feature>
<evidence type="ECO:0000313" key="3">
    <source>
        <dbReference type="Proteomes" id="UP000186026"/>
    </source>
</evidence>
<accession>A0A1N7LJR2</accession>
<gene>
    <name evidence="2" type="ORF">SAMN05421761_103392</name>
</gene>
<proteinExistence type="predicted"/>